<dbReference type="Pfam" id="PF18701">
    <property type="entry name" value="DUF5641"/>
    <property type="match status" value="1"/>
</dbReference>
<comment type="caution">
    <text evidence="2">The sequence shown here is derived from an EMBL/GenBank/DDBJ whole genome shotgun (WGS) entry which is preliminary data.</text>
</comment>
<dbReference type="PANTHER" id="PTHR47331:SF5">
    <property type="entry name" value="RIBONUCLEASE H"/>
    <property type="match status" value="1"/>
</dbReference>
<organism evidence="2 3">
    <name type="scientific">Cirrhinus molitorella</name>
    <name type="common">mud carp</name>
    <dbReference type="NCBI Taxonomy" id="172907"/>
    <lineage>
        <taxon>Eukaryota</taxon>
        <taxon>Metazoa</taxon>
        <taxon>Chordata</taxon>
        <taxon>Craniata</taxon>
        <taxon>Vertebrata</taxon>
        <taxon>Euteleostomi</taxon>
        <taxon>Actinopterygii</taxon>
        <taxon>Neopterygii</taxon>
        <taxon>Teleostei</taxon>
        <taxon>Ostariophysi</taxon>
        <taxon>Cypriniformes</taxon>
        <taxon>Cyprinidae</taxon>
        <taxon>Labeoninae</taxon>
        <taxon>Labeonini</taxon>
        <taxon>Cirrhinus</taxon>
    </lineage>
</organism>
<dbReference type="PANTHER" id="PTHR47331">
    <property type="entry name" value="PHD-TYPE DOMAIN-CONTAINING PROTEIN"/>
    <property type="match status" value="1"/>
</dbReference>
<evidence type="ECO:0000259" key="1">
    <source>
        <dbReference type="Pfam" id="PF18701"/>
    </source>
</evidence>
<gene>
    <name evidence="2" type="ORF">QQF64_014650</name>
</gene>
<proteinExistence type="predicted"/>
<dbReference type="InterPro" id="IPR040676">
    <property type="entry name" value="DUF5641"/>
</dbReference>
<accession>A0ABR3NSQ3</accession>
<dbReference type="EMBL" id="JAYMGO010000002">
    <property type="protein sequence ID" value="KAL1280050.1"/>
    <property type="molecule type" value="Genomic_DNA"/>
</dbReference>
<name>A0ABR3NSQ3_9TELE</name>
<evidence type="ECO:0000313" key="3">
    <source>
        <dbReference type="Proteomes" id="UP001558613"/>
    </source>
</evidence>
<dbReference type="Gene3D" id="3.30.420.10">
    <property type="entry name" value="Ribonuclease H-like superfamily/Ribonuclease H"/>
    <property type="match status" value="1"/>
</dbReference>
<feature type="domain" description="DUF5641" evidence="1">
    <location>
        <begin position="278"/>
        <end position="364"/>
    </location>
</feature>
<keyword evidence="3" id="KW-1185">Reference proteome</keyword>
<protein>
    <recommendedName>
        <fullName evidence="1">DUF5641 domain-containing protein</fullName>
    </recommendedName>
</protein>
<sequence>MRKLTRMRERDFKIDMGSHSLYNEHSERNSQAGEGLRNFSDFLNSCRDAMPHVKGLEILNDCEENRKLVSKIPDWTAACWNRHATQTLRSKIFQLFKILPISCPLRLRAIHIEMLNDISTNAFINDICCFIAIRGAVHQIRCDQGSNFIGVKNELTKVMEEIDTNCLVMFFAAKQCDFVFKALDSCHTGRFFEGQIRSVRSVLCFTLSQSSGRLNDSSLQTFFYEAMVAVNSRPLTVDNLSDPCSPKPLTPNHLLTLKTIQALPPTGKFVREDIYARKRWRHVQYLAEQFWGCWRKEYVSNIATRQCWPTPRRNKQAGDIVLEKADDLPRNEWHLAEVIETVVDKDGLVRRVKIRFGDRNLRKDGKRLNKP</sequence>
<reference evidence="2 3" key="1">
    <citation type="submission" date="2023-09" db="EMBL/GenBank/DDBJ databases">
        <authorList>
            <person name="Wang M."/>
        </authorList>
    </citation>
    <scope>NUCLEOTIDE SEQUENCE [LARGE SCALE GENOMIC DNA]</scope>
    <source>
        <strain evidence="2">GT-2023</strain>
        <tissue evidence="2">Liver</tissue>
    </source>
</reference>
<evidence type="ECO:0000313" key="2">
    <source>
        <dbReference type="EMBL" id="KAL1280050.1"/>
    </source>
</evidence>
<dbReference type="InterPro" id="IPR036397">
    <property type="entry name" value="RNaseH_sf"/>
</dbReference>
<dbReference type="Proteomes" id="UP001558613">
    <property type="component" value="Unassembled WGS sequence"/>
</dbReference>